<feature type="domain" description="HTH marR-type" evidence="4">
    <location>
        <begin position="8"/>
        <end position="140"/>
    </location>
</feature>
<proteinExistence type="predicted"/>
<dbReference type="Gene3D" id="1.10.10.10">
    <property type="entry name" value="Winged helix-like DNA-binding domain superfamily/Winged helix DNA-binding domain"/>
    <property type="match status" value="1"/>
</dbReference>
<dbReference type="PRINTS" id="PR00598">
    <property type="entry name" value="HTHMARR"/>
</dbReference>
<dbReference type="Pfam" id="PF01047">
    <property type="entry name" value="MarR"/>
    <property type="match status" value="1"/>
</dbReference>
<dbReference type="PANTHER" id="PTHR42756:SF1">
    <property type="entry name" value="TRANSCRIPTIONAL REPRESSOR OF EMRAB OPERON"/>
    <property type="match status" value="1"/>
</dbReference>
<keyword evidence="6" id="KW-1185">Reference proteome</keyword>
<organism evidence="5 6">
    <name type="scientific">Secundilactobacillus malefermentans</name>
    <dbReference type="NCBI Taxonomy" id="176292"/>
    <lineage>
        <taxon>Bacteria</taxon>
        <taxon>Bacillati</taxon>
        <taxon>Bacillota</taxon>
        <taxon>Bacilli</taxon>
        <taxon>Lactobacillales</taxon>
        <taxon>Lactobacillaceae</taxon>
        <taxon>Secundilactobacillus</taxon>
    </lineage>
</organism>
<dbReference type="PROSITE" id="PS50995">
    <property type="entry name" value="HTH_MARR_2"/>
    <property type="match status" value="1"/>
</dbReference>
<keyword evidence="3" id="KW-0804">Transcription</keyword>
<accession>A0A4R5NRV4</accession>
<dbReference type="EMBL" id="PUFO01000017">
    <property type="protein sequence ID" value="TDG79817.1"/>
    <property type="molecule type" value="Genomic_DNA"/>
</dbReference>
<dbReference type="STRING" id="1122149.FD44_GL001589"/>
<evidence type="ECO:0000259" key="4">
    <source>
        <dbReference type="PROSITE" id="PS50995"/>
    </source>
</evidence>
<dbReference type="GO" id="GO:0003700">
    <property type="term" value="F:DNA-binding transcription factor activity"/>
    <property type="evidence" value="ECO:0007669"/>
    <property type="project" value="InterPro"/>
</dbReference>
<evidence type="ECO:0000256" key="3">
    <source>
        <dbReference type="ARBA" id="ARBA00023163"/>
    </source>
</evidence>
<dbReference type="GO" id="GO:0003677">
    <property type="term" value="F:DNA binding"/>
    <property type="evidence" value="ECO:0007669"/>
    <property type="project" value="UniProtKB-KW"/>
</dbReference>
<dbReference type="AlphaFoldDB" id="A0A4R5NRV4"/>
<sequence>MADNIFKNGELLKAIGILNRCYKRDLKARLQPLGLNEGNFFLLTTVAESPGITQDQLGKATDLEHSTIARMIRRMVVRGQIERHQDETDRRIQRLYVSNDAKTLIPTINHEVRHETDSLTSQLTVDEQKQLFSLINRAIDGVKKKGE</sequence>
<evidence type="ECO:0000313" key="5">
    <source>
        <dbReference type="EMBL" id="TDG79817.1"/>
    </source>
</evidence>
<keyword evidence="1" id="KW-0805">Transcription regulation</keyword>
<dbReference type="SUPFAM" id="SSF46785">
    <property type="entry name" value="Winged helix' DNA-binding domain"/>
    <property type="match status" value="1"/>
</dbReference>
<dbReference type="RefSeq" id="WP_010620147.1">
    <property type="nucleotide sequence ID" value="NZ_PUFO01000017.1"/>
</dbReference>
<keyword evidence="2" id="KW-0238">DNA-binding</keyword>
<gene>
    <name evidence="5" type="ORF">C5L31_000581</name>
</gene>
<dbReference type="SMART" id="SM00347">
    <property type="entry name" value="HTH_MARR"/>
    <property type="match status" value="1"/>
</dbReference>
<reference evidence="5 6" key="1">
    <citation type="journal article" date="2019" name="Appl. Microbiol. Biotechnol.">
        <title>Uncovering carbohydrate metabolism through a genotype-phenotype association study of 56 lactic acid bacteria genomes.</title>
        <authorList>
            <person name="Buron-Moles G."/>
            <person name="Chailyan A."/>
            <person name="Dolejs I."/>
            <person name="Forster J."/>
            <person name="Miks M.H."/>
        </authorList>
    </citation>
    <scope>NUCLEOTIDE SEQUENCE [LARGE SCALE GENOMIC DNA]</scope>
    <source>
        <strain evidence="5 6">ATCC 49373</strain>
    </source>
</reference>
<evidence type="ECO:0000256" key="2">
    <source>
        <dbReference type="ARBA" id="ARBA00023125"/>
    </source>
</evidence>
<comment type="caution">
    <text evidence="5">The sequence shown here is derived from an EMBL/GenBank/DDBJ whole genome shotgun (WGS) entry which is preliminary data.</text>
</comment>
<dbReference type="InterPro" id="IPR036388">
    <property type="entry name" value="WH-like_DNA-bd_sf"/>
</dbReference>
<evidence type="ECO:0000313" key="6">
    <source>
        <dbReference type="Proteomes" id="UP000294854"/>
    </source>
</evidence>
<dbReference type="Proteomes" id="UP000294854">
    <property type="component" value="Unassembled WGS sequence"/>
</dbReference>
<dbReference type="InterPro" id="IPR000835">
    <property type="entry name" value="HTH_MarR-typ"/>
</dbReference>
<dbReference type="InterPro" id="IPR036390">
    <property type="entry name" value="WH_DNA-bd_sf"/>
</dbReference>
<dbReference type="PANTHER" id="PTHR42756">
    <property type="entry name" value="TRANSCRIPTIONAL REGULATOR, MARR"/>
    <property type="match status" value="1"/>
</dbReference>
<evidence type="ECO:0000256" key="1">
    <source>
        <dbReference type="ARBA" id="ARBA00023015"/>
    </source>
</evidence>
<name>A0A4R5NRV4_9LACO</name>
<protein>
    <recommendedName>
        <fullName evidence="4">HTH marR-type domain-containing protein</fullName>
    </recommendedName>
</protein>